<dbReference type="InterPro" id="IPR011663">
    <property type="entry name" value="UTRA"/>
</dbReference>
<protein>
    <submittedName>
        <fullName evidence="6">GntR family transcriptional regulator</fullName>
    </submittedName>
    <submittedName>
        <fullName evidence="5">Transcriptional regulator, GntR family</fullName>
    </submittedName>
</protein>
<dbReference type="Pfam" id="PF00392">
    <property type="entry name" value="GntR"/>
    <property type="match status" value="1"/>
</dbReference>
<dbReference type="eggNOG" id="COG2188">
    <property type="taxonomic scope" value="Bacteria"/>
</dbReference>
<evidence type="ECO:0000256" key="1">
    <source>
        <dbReference type="ARBA" id="ARBA00023015"/>
    </source>
</evidence>
<dbReference type="InterPro" id="IPR036388">
    <property type="entry name" value="WH-like_DNA-bd_sf"/>
</dbReference>
<evidence type="ECO:0000313" key="5">
    <source>
        <dbReference type="EMBL" id="SDS20488.1"/>
    </source>
</evidence>
<dbReference type="GO" id="GO:0003677">
    <property type="term" value="F:DNA binding"/>
    <property type="evidence" value="ECO:0007669"/>
    <property type="project" value="UniProtKB-KW"/>
</dbReference>
<dbReference type="Proteomes" id="UP001377573">
    <property type="component" value="Chromosome"/>
</dbReference>
<accession>A0A1H1QAD8</accession>
<dbReference type="PROSITE" id="PS50949">
    <property type="entry name" value="HTH_GNTR"/>
    <property type="match status" value="1"/>
</dbReference>
<feature type="domain" description="HTH gntR-type" evidence="4">
    <location>
        <begin position="11"/>
        <end position="79"/>
    </location>
</feature>
<dbReference type="SMART" id="SM00345">
    <property type="entry name" value="HTH_GNTR"/>
    <property type="match status" value="1"/>
</dbReference>
<dbReference type="Pfam" id="PF07702">
    <property type="entry name" value="UTRA"/>
    <property type="match status" value="1"/>
</dbReference>
<dbReference type="RefSeq" id="WP_025102374.1">
    <property type="nucleotide sequence ID" value="NZ_CBDRLI010000006.1"/>
</dbReference>
<dbReference type="AlphaFoldDB" id="A0A1H1QAD8"/>
<keyword evidence="8" id="KW-1185">Reference proteome</keyword>
<dbReference type="PANTHER" id="PTHR44846">
    <property type="entry name" value="MANNOSYL-D-GLYCERATE TRANSPORT/METABOLISM SYSTEM REPRESSOR MNGR-RELATED"/>
    <property type="match status" value="1"/>
</dbReference>
<dbReference type="PRINTS" id="PR00035">
    <property type="entry name" value="HTHGNTR"/>
</dbReference>
<keyword evidence="1" id="KW-0805">Transcription regulation</keyword>
<dbReference type="Proteomes" id="UP000182126">
    <property type="component" value="Chromosome I"/>
</dbReference>
<dbReference type="CDD" id="cd07377">
    <property type="entry name" value="WHTH_GntR"/>
    <property type="match status" value="1"/>
</dbReference>
<dbReference type="SUPFAM" id="SSF64288">
    <property type="entry name" value="Chorismate lyase-like"/>
    <property type="match status" value="1"/>
</dbReference>
<sequence>MTQLSSAVGSTPLHEQVRSLLMREIDAGTYAEGERLPSEPELCERFGVSRITVRRAVADLEGLGIVRRQQGRGTFVAPRREVIGAMTLGGFADTVVADGVKSRRIMRAETTPADEKRARRLGVPVGDPVFRLVRVFALDGIPLSIDDSRYSLTRFPDFDRHIDHDTSTYQVLRDVYGVEFSEMYREIDVGFTTAQTAEWLARPEHDPLIVVRKRALDRAGEVVHTSRVKVVPSRMTLNMVVRSQG</sequence>
<keyword evidence="2" id="KW-0238">DNA-binding</keyword>
<dbReference type="PANTHER" id="PTHR44846:SF1">
    <property type="entry name" value="MANNOSYL-D-GLYCERATE TRANSPORT_METABOLISM SYSTEM REPRESSOR MNGR-RELATED"/>
    <property type="match status" value="1"/>
</dbReference>
<dbReference type="InterPro" id="IPR000524">
    <property type="entry name" value="Tscrpt_reg_HTH_GntR"/>
</dbReference>
<dbReference type="EMBL" id="CP146240">
    <property type="protein sequence ID" value="WWS85074.1"/>
    <property type="molecule type" value="Genomic_DNA"/>
</dbReference>
<dbReference type="Gene3D" id="1.10.10.10">
    <property type="entry name" value="Winged helix-like DNA-binding domain superfamily/Winged helix DNA-binding domain"/>
    <property type="match status" value="1"/>
</dbReference>
<evidence type="ECO:0000313" key="6">
    <source>
        <dbReference type="EMBL" id="WWS85074.1"/>
    </source>
</evidence>
<dbReference type="SMART" id="SM00866">
    <property type="entry name" value="UTRA"/>
    <property type="match status" value="1"/>
</dbReference>
<dbReference type="GeneID" id="36300170"/>
<evidence type="ECO:0000256" key="3">
    <source>
        <dbReference type="ARBA" id="ARBA00023163"/>
    </source>
</evidence>
<evidence type="ECO:0000313" key="8">
    <source>
        <dbReference type="Proteomes" id="UP001377573"/>
    </source>
</evidence>
<evidence type="ECO:0000313" key="7">
    <source>
        <dbReference type="Proteomes" id="UP000182126"/>
    </source>
</evidence>
<dbReference type="InterPro" id="IPR036390">
    <property type="entry name" value="WH_DNA-bd_sf"/>
</dbReference>
<dbReference type="EMBL" id="LT629770">
    <property type="protein sequence ID" value="SDS20488.1"/>
    <property type="molecule type" value="Genomic_DNA"/>
</dbReference>
<name>A0A1H1QAD8_9MICO</name>
<evidence type="ECO:0000256" key="2">
    <source>
        <dbReference type="ARBA" id="ARBA00023125"/>
    </source>
</evidence>
<dbReference type="GO" id="GO:0003700">
    <property type="term" value="F:DNA-binding transcription factor activity"/>
    <property type="evidence" value="ECO:0007669"/>
    <property type="project" value="InterPro"/>
</dbReference>
<reference evidence="5 7" key="1">
    <citation type="submission" date="2016-10" db="EMBL/GenBank/DDBJ databases">
        <authorList>
            <person name="de Groot N.N."/>
        </authorList>
    </citation>
    <scope>NUCLEOTIDE SEQUENCE [LARGE SCALE GENOMIC DNA]</scope>
    <source>
        <strain evidence="5 7">DSM 15019</strain>
    </source>
</reference>
<reference evidence="6 8" key="2">
    <citation type="submission" date="2024-02" db="EMBL/GenBank/DDBJ databases">
        <authorList>
            <person name="Alasadi S."/>
            <person name="Hussein S.A."/>
        </authorList>
    </citation>
    <scope>NUCLEOTIDE SEQUENCE [LARGE SCALE GENOMIC DNA]</scope>
    <source>
        <strain evidence="6 8">GJ_SRA_44_2022</strain>
    </source>
</reference>
<keyword evidence="3" id="KW-0804">Transcription</keyword>
<evidence type="ECO:0000259" key="4">
    <source>
        <dbReference type="PROSITE" id="PS50949"/>
    </source>
</evidence>
<dbReference type="Gene3D" id="3.40.1410.10">
    <property type="entry name" value="Chorismate lyase-like"/>
    <property type="match status" value="1"/>
</dbReference>
<dbReference type="InterPro" id="IPR028978">
    <property type="entry name" value="Chorismate_lyase_/UTRA_dom_sf"/>
</dbReference>
<proteinExistence type="predicted"/>
<dbReference type="GO" id="GO:0045892">
    <property type="term" value="P:negative regulation of DNA-templated transcription"/>
    <property type="evidence" value="ECO:0007669"/>
    <property type="project" value="TreeGrafter"/>
</dbReference>
<dbReference type="InterPro" id="IPR050679">
    <property type="entry name" value="Bact_HTH_transcr_reg"/>
</dbReference>
<organism evidence="5 7">
    <name type="scientific">Microbacterium paraoxydans</name>
    <dbReference type="NCBI Taxonomy" id="199592"/>
    <lineage>
        <taxon>Bacteria</taxon>
        <taxon>Bacillati</taxon>
        <taxon>Actinomycetota</taxon>
        <taxon>Actinomycetes</taxon>
        <taxon>Micrococcales</taxon>
        <taxon>Microbacteriaceae</taxon>
        <taxon>Microbacterium</taxon>
    </lineage>
</organism>
<gene>
    <name evidence="5" type="ORF">SAMN04489809_1325</name>
    <name evidence="6" type="ORF">V8Z62_02305</name>
</gene>
<dbReference type="SUPFAM" id="SSF46785">
    <property type="entry name" value="Winged helix' DNA-binding domain"/>
    <property type="match status" value="1"/>
</dbReference>